<dbReference type="InterPro" id="IPR004143">
    <property type="entry name" value="BPL_LPL_catalytic"/>
</dbReference>
<dbReference type="InterPro" id="IPR045864">
    <property type="entry name" value="aa-tRNA-synth_II/BPL/LPL"/>
</dbReference>
<feature type="domain" description="BPL/LPL catalytic" evidence="4">
    <location>
        <begin position="43"/>
        <end position="227"/>
    </location>
</feature>
<feature type="active site" description="Acyl-thioester intermediate" evidence="3">
    <location>
        <position position="147"/>
    </location>
</feature>
<comment type="miscellaneous">
    <text evidence="3">The reaction proceeds via a thioester-linked acyl-enzyme intermediate.</text>
</comment>
<protein>
    <recommendedName>
        <fullName evidence="3">Octanoyl-[GcvH]:protein N-octanoyltransferase</fullName>
        <ecNumber evidence="3">2.3.1.204</ecNumber>
    </recommendedName>
    <alternativeName>
        <fullName evidence="3">Octanoyl-[GcvH]:E2 amidotransferase</fullName>
    </alternativeName>
</protein>
<accession>A0A323T8E5</accession>
<dbReference type="RefSeq" id="WP_110611803.1">
    <property type="nucleotide sequence ID" value="NZ_PDOD01000006.1"/>
</dbReference>
<dbReference type="Gene3D" id="3.30.930.10">
    <property type="entry name" value="Bira Bifunctional Protein, Domain 2"/>
    <property type="match status" value="1"/>
</dbReference>
<dbReference type="InterPro" id="IPR050664">
    <property type="entry name" value="Octanoyltrans_LipM/LipL"/>
</dbReference>
<dbReference type="InterPro" id="IPR024897">
    <property type="entry name" value="LipL"/>
</dbReference>
<reference evidence="5 6" key="1">
    <citation type="submission" date="2017-10" db="EMBL/GenBank/DDBJ databases">
        <title>Bacillus sp. nov., a halophilic bacterium isolated from a Keqin Lake.</title>
        <authorList>
            <person name="Wang H."/>
        </authorList>
    </citation>
    <scope>NUCLEOTIDE SEQUENCE [LARGE SCALE GENOMIC DNA]</scope>
    <source>
        <strain evidence="5 6">KQ-12</strain>
    </source>
</reference>
<dbReference type="GO" id="GO:0009107">
    <property type="term" value="P:lipoate biosynthetic process"/>
    <property type="evidence" value="ECO:0007669"/>
    <property type="project" value="UniProtKB-UniRule"/>
</dbReference>
<dbReference type="EC" id="2.3.1.204" evidence="3"/>
<dbReference type="PANTHER" id="PTHR43679:SF2">
    <property type="entry name" value="OCTANOYL-[GCVH]:PROTEIN N-OCTANOYLTRANSFERASE"/>
    <property type="match status" value="1"/>
</dbReference>
<comment type="function">
    <text evidence="3">Catalyzes the amidotransfer (transamidation) of the octanoyl moiety from octanoyl-GcvH to the lipoyl domain of the E2 subunit of lipoate-dependent enzymes.</text>
</comment>
<keyword evidence="1 3" id="KW-0808">Transferase</keyword>
<evidence type="ECO:0000259" key="4">
    <source>
        <dbReference type="PROSITE" id="PS51733"/>
    </source>
</evidence>
<name>A0A323T8E5_9BACI</name>
<dbReference type="CDD" id="cd16443">
    <property type="entry name" value="LplA"/>
    <property type="match status" value="1"/>
</dbReference>
<comment type="catalytic activity">
    <reaction evidence="3">
        <text>N(6)-octanoyl-L-lysyl-[glycine-cleavage complex H protein] + L-lysyl-[lipoyl-carrier protein] = N(6)-octanoyl-L-lysyl-[lipoyl-carrier protein] + L-lysyl-[glycine-cleavage complex H protein]</text>
        <dbReference type="Rhea" id="RHEA:20213"/>
        <dbReference type="Rhea" id="RHEA-COMP:10500"/>
        <dbReference type="Rhea" id="RHEA-COMP:10501"/>
        <dbReference type="Rhea" id="RHEA-COMP:10503"/>
        <dbReference type="Rhea" id="RHEA-COMP:10504"/>
        <dbReference type="ChEBI" id="CHEBI:29969"/>
        <dbReference type="ChEBI" id="CHEBI:78809"/>
        <dbReference type="EC" id="2.3.1.204"/>
    </reaction>
</comment>
<gene>
    <name evidence="3" type="primary">lipL</name>
    <name evidence="5" type="ORF">CR194_18365</name>
</gene>
<dbReference type="Proteomes" id="UP000248214">
    <property type="component" value="Unassembled WGS sequence"/>
</dbReference>
<sequence>MDLHQLLYRSQWLFFDQAVSGLAMSPVHSFAMDDTLCRRAGELEETGIARSWVHDRTVVLGIQDSRLPYIEKGIDYLRTQGYEVIVRNSGGLAVVLDPGVYNLSLVFKEEKGLTIDRGYDLMVSFTKSLLHELAGEIVDGEIKESYCPGRYDLSVQGRKFAGISQRRLRGGVAVQIYLAMSGSGSARAEVIREFYRMAVNGASTKFEYPKIRPEKMASLEELSGKTFIAEELNHRCLLLLQTLSKTVGTYELTSTDWERYETNLERIIKRNEKVSS</sequence>
<evidence type="ECO:0000256" key="2">
    <source>
        <dbReference type="ARBA" id="ARBA00023315"/>
    </source>
</evidence>
<comment type="pathway">
    <text evidence="3">Protein modification; protein lipoylation via endogenous pathway; protein N(6)-(lipoyl)lysine from octanoyl-[acyl-carrier-protein].</text>
</comment>
<dbReference type="GO" id="GO:0033819">
    <property type="term" value="F:lipoyl(octanoyl) transferase activity"/>
    <property type="evidence" value="ECO:0007669"/>
    <property type="project" value="InterPro"/>
</dbReference>
<keyword evidence="6" id="KW-1185">Reference proteome</keyword>
<dbReference type="OrthoDB" id="2080934at2"/>
<evidence type="ECO:0000313" key="6">
    <source>
        <dbReference type="Proteomes" id="UP000248214"/>
    </source>
</evidence>
<proteinExistence type="inferred from homology"/>
<evidence type="ECO:0000256" key="3">
    <source>
        <dbReference type="HAMAP-Rule" id="MF_02119"/>
    </source>
</evidence>
<dbReference type="HAMAP" id="MF_02119">
    <property type="entry name" value="LipL"/>
    <property type="match status" value="1"/>
</dbReference>
<evidence type="ECO:0000313" key="5">
    <source>
        <dbReference type="EMBL" id="PYZ91600.1"/>
    </source>
</evidence>
<comment type="similarity">
    <text evidence="3">Belongs to the octanoyltransferase LipL family.</text>
</comment>
<feature type="site" description="Lowers pKa of active site Cys" evidence="3">
    <location>
        <position position="159"/>
    </location>
</feature>
<dbReference type="PROSITE" id="PS51733">
    <property type="entry name" value="BPL_LPL_CATALYTIC"/>
    <property type="match status" value="1"/>
</dbReference>
<comment type="caution">
    <text evidence="5">The sequence shown here is derived from an EMBL/GenBank/DDBJ whole genome shotgun (WGS) entry which is preliminary data.</text>
</comment>
<dbReference type="EMBL" id="PDOD01000006">
    <property type="protein sequence ID" value="PYZ91600.1"/>
    <property type="molecule type" value="Genomic_DNA"/>
</dbReference>
<dbReference type="AlphaFoldDB" id="A0A323T8E5"/>
<evidence type="ECO:0000256" key="1">
    <source>
        <dbReference type="ARBA" id="ARBA00022679"/>
    </source>
</evidence>
<dbReference type="Pfam" id="PF21948">
    <property type="entry name" value="LplA-B_cat"/>
    <property type="match status" value="1"/>
</dbReference>
<organism evidence="5 6">
    <name type="scientific">Salipaludibacillus keqinensis</name>
    <dbReference type="NCBI Taxonomy" id="2045207"/>
    <lineage>
        <taxon>Bacteria</taxon>
        <taxon>Bacillati</taxon>
        <taxon>Bacillota</taxon>
        <taxon>Bacilli</taxon>
        <taxon>Bacillales</taxon>
        <taxon>Bacillaceae</taxon>
    </lineage>
</organism>
<dbReference type="PANTHER" id="PTHR43679">
    <property type="entry name" value="OCTANOYLTRANSFERASE LIPM-RELATED"/>
    <property type="match status" value="1"/>
</dbReference>
<keyword evidence="2 3" id="KW-0012">Acyltransferase</keyword>
<dbReference type="GO" id="GO:0009249">
    <property type="term" value="P:protein lipoylation"/>
    <property type="evidence" value="ECO:0007669"/>
    <property type="project" value="UniProtKB-UniRule"/>
</dbReference>
<dbReference type="SUPFAM" id="SSF55681">
    <property type="entry name" value="Class II aaRS and biotin synthetases"/>
    <property type="match status" value="1"/>
</dbReference>